<name>A0A6G1IYJ5_9PLEO</name>
<evidence type="ECO:0000313" key="2">
    <source>
        <dbReference type="EMBL" id="KAF2683198.1"/>
    </source>
</evidence>
<reference evidence="2" key="1">
    <citation type="journal article" date="2020" name="Stud. Mycol.">
        <title>101 Dothideomycetes genomes: a test case for predicting lifestyles and emergence of pathogens.</title>
        <authorList>
            <person name="Haridas S."/>
            <person name="Albert R."/>
            <person name="Binder M."/>
            <person name="Bloem J."/>
            <person name="Labutti K."/>
            <person name="Salamov A."/>
            <person name="Andreopoulos B."/>
            <person name="Baker S."/>
            <person name="Barry K."/>
            <person name="Bills G."/>
            <person name="Bluhm B."/>
            <person name="Cannon C."/>
            <person name="Castanera R."/>
            <person name="Culley D."/>
            <person name="Daum C."/>
            <person name="Ezra D."/>
            <person name="Gonzalez J."/>
            <person name="Henrissat B."/>
            <person name="Kuo A."/>
            <person name="Liang C."/>
            <person name="Lipzen A."/>
            <person name="Lutzoni F."/>
            <person name="Magnuson J."/>
            <person name="Mondo S."/>
            <person name="Nolan M."/>
            <person name="Ohm R."/>
            <person name="Pangilinan J."/>
            <person name="Park H.-J."/>
            <person name="Ramirez L."/>
            <person name="Alfaro M."/>
            <person name="Sun H."/>
            <person name="Tritt A."/>
            <person name="Yoshinaga Y."/>
            <person name="Zwiers L.-H."/>
            <person name="Turgeon B."/>
            <person name="Goodwin S."/>
            <person name="Spatafora J."/>
            <person name="Crous P."/>
            <person name="Grigoriev I."/>
        </authorList>
    </citation>
    <scope>NUCLEOTIDE SEQUENCE</scope>
    <source>
        <strain evidence="2">CBS 122367</strain>
    </source>
</reference>
<keyword evidence="1" id="KW-0732">Signal</keyword>
<sequence length="207" mass="22414">MKIPSAILALFATASLAVPNHHRRQGAPTPNVSIEIRNDVIEKVETLAVPADGVTVIDFGNTFARCKPASSLKAIVATKVDEDRFHYPCPLCRYHSGSATYDHRQDLFHPATVGVDIINGANGKTMIQFCVALGNGPLTNGAGADIATRAEPGKNFNPYVRCDIWGNLRGKTIVLLPDARVANLDNDHARIVPTNVSGFFIYCQTYP</sequence>
<evidence type="ECO:0000256" key="1">
    <source>
        <dbReference type="SAM" id="SignalP"/>
    </source>
</evidence>
<feature type="chain" id="PRO_5026345020" evidence="1">
    <location>
        <begin position="18"/>
        <end position="207"/>
    </location>
</feature>
<keyword evidence="3" id="KW-1185">Reference proteome</keyword>
<gene>
    <name evidence="2" type="ORF">K458DRAFT_390469</name>
</gene>
<organism evidence="2 3">
    <name type="scientific">Lentithecium fluviatile CBS 122367</name>
    <dbReference type="NCBI Taxonomy" id="1168545"/>
    <lineage>
        <taxon>Eukaryota</taxon>
        <taxon>Fungi</taxon>
        <taxon>Dikarya</taxon>
        <taxon>Ascomycota</taxon>
        <taxon>Pezizomycotina</taxon>
        <taxon>Dothideomycetes</taxon>
        <taxon>Pleosporomycetidae</taxon>
        <taxon>Pleosporales</taxon>
        <taxon>Massarineae</taxon>
        <taxon>Lentitheciaceae</taxon>
        <taxon>Lentithecium</taxon>
    </lineage>
</organism>
<protein>
    <submittedName>
        <fullName evidence="2">Uncharacterized protein</fullName>
    </submittedName>
</protein>
<feature type="signal peptide" evidence="1">
    <location>
        <begin position="1"/>
        <end position="17"/>
    </location>
</feature>
<dbReference type="Proteomes" id="UP000799291">
    <property type="component" value="Unassembled WGS sequence"/>
</dbReference>
<dbReference type="AlphaFoldDB" id="A0A6G1IYJ5"/>
<dbReference type="EMBL" id="MU005585">
    <property type="protein sequence ID" value="KAF2683198.1"/>
    <property type="molecule type" value="Genomic_DNA"/>
</dbReference>
<proteinExistence type="predicted"/>
<accession>A0A6G1IYJ5</accession>
<evidence type="ECO:0000313" key="3">
    <source>
        <dbReference type="Proteomes" id="UP000799291"/>
    </source>
</evidence>